<name>A0A2P2R1D4_RHIMU</name>
<accession>A0A2P2R1D4</accession>
<dbReference type="EMBL" id="GGEC01092440">
    <property type="protein sequence ID" value="MBX72924.1"/>
    <property type="molecule type" value="Transcribed_RNA"/>
</dbReference>
<organism evidence="1">
    <name type="scientific">Rhizophora mucronata</name>
    <name type="common">Asiatic mangrove</name>
    <dbReference type="NCBI Taxonomy" id="61149"/>
    <lineage>
        <taxon>Eukaryota</taxon>
        <taxon>Viridiplantae</taxon>
        <taxon>Streptophyta</taxon>
        <taxon>Embryophyta</taxon>
        <taxon>Tracheophyta</taxon>
        <taxon>Spermatophyta</taxon>
        <taxon>Magnoliopsida</taxon>
        <taxon>eudicotyledons</taxon>
        <taxon>Gunneridae</taxon>
        <taxon>Pentapetalae</taxon>
        <taxon>rosids</taxon>
        <taxon>fabids</taxon>
        <taxon>Malpighiales</taxon>
        <taxon>Rhizophoraceae</taxon>
        <taxon>Rhizophora</taxon>
    </lineage>
</organism>
<evidence type="ECO:0000313" key="1">
    <source>
        <dbReference type="EMBL" id="MBX72924.1"/>
    </source>
</evidence>
<protein>
    <submittedName>
        <fullName evidence="1">Uncharacterized protein</fullName>
    </submittedName>
</protein>
<dbReference type="AlphaFoldDB" id="A0A2P2R1D4"/>
<sequence length="24" mass="2749">MTFPLKPTLVSCQQEITFCLFKSS</sequence>
<reference evidence="1" key="1">
    <citation type="submission" date="2018-02" db="EMBL/GenBank/DDBJ databases">
        <title>Rhizophora mucronata_Transcriptome.</title>
        <authorList>
            <person name="Meera S.P."/>
            <person name="Sreeshan A."/>
            <person name="Augustine A."/>
        </authorList>
    </citation>
    <scope>NUCLEOTIDE SEQUENCE</scope>
    <source>
        <tissue evidence="1">Leaf</tissue>
    </source>
</reference>
<proteinExistence type="predicted"/>